<comment type="catalytic activity">
    <reaction evidence="1">
        <text>GDP-alpha-D-mannose = GDP-4-dehydro-alpha-D-rhamnose + H2O</text>
        <dbReference type="Rhea" id="RHEA:23820"/>
        <dbReference type="ChEBI" id="CHEBI:15377"/>
        <dbReference type="ChEBI" id="CHEBI:57527"/>
        <dbReference type="ChEBI" id="CHEBI:57964"/>
        <dbReference type="EC" id="4.2.1.47"/>
    </reaction>
</comment>
<evidence type="ECO:0000256" key="1">
    <source>
        <dbReference type="ARBA" id="ARBA00000188"/>
    </source>
</evidence>
<dbReference type="Pfam" id="PF16363">
    <property type="entry name" value="GDP_Man_Dehyd"/>
    <property type="match status" value="1"/>
</dbReference>
<comment type="function">
    <text evidence="5">Catalyzes the conversion of GDP-D-mannose to GDP-4-dehydro-6-deoxy-D-mannose.</text>
</comment>
<gene>
    <name evidence="8" type="ORF">COT52_02720</name>
</gene>
<comment type="cofactor">
    <cofactor evidence="2">
        <name>NADP(+)</name>
        <dbReference type="ChEBI" id="CHEBI:58349"/>
    </cofactor>
</comment>
<dbReference type="InterPro" id="IPR036291">
    <property type="entry name" value="NAD(P)-bd_dom_sf"/>
</dbReference>
<dbReference type="Pfam" id="PF01370">
    <property type="entry name" value="Epimerase"/>
    <property type="match status" value="1"/>
</dbReference>
<dbReference type="InterPro" id="IPR001509">
    <property type="entry name" value="Epimerase_deHydtase"/>
</dbReference>
<comment type="caution">
    <text evidence="8">The sequence shown here is derived from an EMBL/GenBank/DDBJ whole genome shotgun (WGS) entry which is preliminary data.</text>
</comment>
<dbReference type="InterPro" id="IPR016040">
    <property type="entry name" value="NAD(P)-bd_dom"/>
</dbReference>
<sequence>MVKSLITGITGFVGSHLAELLLSKDEEVWGTYRWRSPRVNIKQIEDKVHLINCELLDQASVLNCLEKVRPEVIYHLAAQSYVASSFDEPAFTLENNIIGTLNLLEAVKRLKIDPIIHVCSSSEVYGQVKEDEVPIRETNPFRPASPYAVSKVGEDMVAYQYFLSYGLKTIRTRMFTHTGPRRGEVFVESAFAKQIAAIEKGLQPPVIKVGNLNSVRTFNDVRDAVKAYYLLTKHCQPGEVYNIGGRTTMTVGEMLNHLLELSPIKGQVTIEVSPGLLRPSDVTLQIPCIDKFVQATGWEPKIPFEQTMKDLLDFWRNELSSQPPCLVGDLKLENSSLQSSTYVNVAEQVDFSVSNPATFSGGEQAVVDLDIPLIIESLGEKFQILARKTVLVTDADSLIGSYFVDTVAFLNRTTLKTPCRLIGLYSGPASKGDRLYHALKDSNMTFIRQEMPVPRAFDCSLDYIIHVANSPDLYTSKEDPIASIEAGVKTLRWLLDLAVEKKVASFLYLSSDAVYGSPSPEYIPISEVYSGNVSPLSSIASYAESKRVAETLCFAYYYQKEVPIKIARPFLVYGPGLSLDSGLVLADFIKQAVSGKPIQLKDAGEDSRAYCYVSDALAAFWQLLFSDNNGDVFNVGNDSEEISIKDLAKLAHNLLGIKEGVIFGQSSYKAPKRILPDISKLQSTFNFGQKVLLKDGLKRTINWELARLGKPLLG</sequence>
<dbReference type="Proteomes" id="UP000231414">
    <property type="component" value="Unassembled WGS sequence"/>
</dbReference>
<evidence type="ECO:0000256" key="3">
    <source>
        <dbReference type="ARBA" id="ARBA00007637"/>
    </source>
</evidence>
<proteinExistence type="inferred from homology"/>
<dbReference type="Gene3D" id="3.90.25.10">
    <property type="entry name" value="UDP-galactose 4-epimerase, domain 1"/>
    <property type="match status" value="1"/>
</dbReference>
<evidence type="ECO:0000259" key="6">
    <source>
        <dbReference type="Pfam" id="PF01370"/>
    </source>
</evidence>
<evidence type="ECO:0000313" key="8">
    <source>
        <dbReference type="EMBL" id="PIS20637.1"/>
    </source>
</evidence>
<dbReference type="SUPFAM" id="SSF51735">
    <property type="entry name" value="NAD(P)-binding Rossmann-fold domains"/>
    <property type="match status" value="2"/>
</dbReference>
<evidence type="ECO:0000256" key="4">
    <source>
        <dbReference type="ARBA" id="ARBA00023239"/>
    </source>
</evidence>
<dbReference type="GO" id="GO:0008446">
    <property type="term" value="F:GDP-mannose 4,6-dehydratase activity"/>
    <property type="evidence" value="ECO:0007669"/>
    <property type="project" value="UniProtKB-EC"/>
</dbReference>
<dbReference type="Gene3D" id="3.40.50.720">
    <property type="entry name" value="NAD(P)-binding Rossmann-like Domain"/>
    <property type="match status" value="2"/>
</dbReference>
<comment type="similarity">
    <text evidence="3">Belongs to the NAD(P)-dependent epimerase/dehydratase family.</text>
</comment>
<feature type="domain" description="NAD(P)-binding" evidence="7">
    <location>
        <begin position="5"/>
        <end position="310"/>
    </location>
</feature>
<evidence type="ECO:0000256" key="5">
    <source>
        <dbReference type="ARBA" id="ARBA00059383"/>
    </source>
</evidence>
<organism evidence="8 9">
    <name type="scientific">candidate division WWE3 bacterium CG08_land_8_20_14_0_20_43_13</name>
    <dbReference type="NCBI Taxonomy" id="1975087"/>
    <lineage>
        <taxon>Bacteria</taxon>
        <taxon>Katanobacteria</taxon>
    </lineage>
</organism>
<evidence type="ECO:0000256" key="2">
    <source>
        <dbReference type="ARBA" id="ARBA00001937"/>
    </source>
</evidence>
<dbReference type="EMBL" id="PEYW01000039">
    <property type="protein sequence ID" value="PIS20637.1"/>
    <property type="molecule type" value="Genomic_DNA"/>
</dbReference>
<evidence type="ECO:0008006" key="10">
    <source>
        <dbReference type="Google" id="ProtNLM"/>
    </source>
</evidence>
<dbReference type="FunFam" id="3.40.50.720:FF:000924">
    <property type="entry name" value="GDP-mannose 4,6 dehydratase"/>
    <property type="match status" value="1"/>
</dbReference>
<evidence type="ECO:0000259" key="7">
    <source>
        <dbReference type="Pfam" id="PF16363"/>
    </source>
</evidence>
<keyword evidence="4" id="KW-0456">Lyase</keyword>
<evidence type="ECO:0000313" key="9">
    <source>
        <dbReference type="Proteomes" id="UP000231414"/>
    </source>
</evidence>
<feature type="domain" description="NAD-dependent epimerase/dehydratase" evidence="6">
    <location>
        <begin position="392"/>
        <end position="636"/>
    </location>
</feature>
<dbReference type="CDD" id="cd05260">
    <property type="entry name" value="GDP_MD_SDR_e"/>
    <property type="match status" value="1"/>
</dbReference>
<protein>
    <recommendedName>
        <fullName evidence="10">GDP-mannose 4,6-dehydratase</fullName>
    </recommendedName>
</protein>
<name>A0A2H0X6U1_UNCKA</name>
<accession>A0A2H0X6U1</accession>
<dbReference type="AlphaFoldDB" id="A0A2H0X6U1"/>
<dbReference type="PANTHER" id="PTHR43000">
    <property type="entry name" value="DTDP-D-GLUCOSE 4,6-DEHYDRATASE-RELATED"/>
    <property type="match status" value="1"/>
</dbReference>
<reference evidence="9" key="1">
    <citation type="submission" date="2017-09" db="EMBL/GenBank/DDBJ databases">
        <title>Depth-based differentiation of microbial function through sediment-hosted aquifers and enrichment of novel symbionts in the deep terrestrial subsurface.</title>
        <authorList>
            <person name="Probst A.J."/>
            <person name="Ladd B."/>
            <person name="Jarett J.K."/>
            <person name="Geller-Mcgrath D.E."/>
            <person name="Sieber C.M.K."/>
            <person name="Emerson J.B."/>
            <person name="Anantharaman K."/>
            <person name="Thomas B.C."/>
            <person name="Malmstrom R."/>
            <person name="Stieglmeier M."/>
            <person name="Klingl A."/>
            <person name="Woyke T."/>
            <person name="Ryan C.M."/>
            <person name="Banfield J.F."/>
        </authorList>
    </citation>
    <scope>NUCLEOTIDE SEQUENCE [LARGE SCALE GENOMIC DNA]</scope>
</reference>